<gene>
    <name evidence="2" type="ORF">PHPALM_6358</name>
</gene>
<dbReference type="Proteomes" id="UP000237271">
    <property type="component" value="Unassembled WGS sequence"/>
</dbReference>
<protein>
    <submittedName>
        <fullName evidence="2">Uncharacterized protein</fullName>
    </submittedName>
</protein>
<evidence type="ECO:0000313" key="3">
    <source>
        <dbReference type="Proteomes" id="UP000237271"/>
    </source>
</evidence>
<comment type="caution">
    <text evidence="2">The sequence shown here is derived from an EMBL/GenBank/DDBJ whole genome shotgun (WGS) entry which is preliminary data.</text>
</comment>
<dbReference type="AlphaFoldDB" id="A0A2P4YF27"/>
<keyword evidence="3" id="KW-1185">Reference proteome</keyword>
<reference evidence="2 3" key="1">
    <citation type="journal article" date="2017" name="Genome Biol. Evol.">
        <title>Phytophthora megakarya and P. palmivora, closely related causal agents of cacao black pod rot, underwent increases in genome sizes and gene numbers by different mechanisms.</title>
        <authorList>
            <person name="Ali S.S."/>
            <person name="Shao J."/>
            <person name="Lary D.J."/>
            <person name="Kronmiller B."/>
            <person name="Shen D."/>
            <person name="Strem M.D."/>
            <person name="Amoako-Attah I."/>
            <person name="Akrofi A.Y."/>
            <person name="Begoude B.A."/>
            <person name="Ten Hoopen G.M."/>
            <person name="Coulibaly K."/>
            <person name="Kebe B.I."/>
            <person name="Melnick R.L."/>
            <person name="Guiltinan M.J."/>
            <person name="Tyler B.M."/>
            <person name="Meinhardt L.W."/>
            <person name="Bailey B.A."/>
        </authorList>
    </citation>
    <scope>NUCLEOTIDE SEQUENCE [LARGE SCALE GENOMIC DNA]</scope>
    <source>
        <strain evidence="3">sbr112.9</strain>
    </source>
</reference>
<proteinExistence type="predicted"/>
<feature type="region of interest" description="Disordered" evidence="1">
    <location>
        <begin position="1"/>
        <end position="20"/>
    </location>
</feature>
<dbReference type="EMBL" id="NCKW01003450">
    <property type="protein sequence ID" value="POM76401.1"/>
    <property type="molecule type" value="Genomic_DNA"/>
</dbReference>
<accession>A0A2P4YF27</accession>
<evidence type="ECO:0000313" key="2">
    <source>
        <dbReference type="EMBL" id="POM76401.1"/>
    </source>
</evidence>
<dbReference type="OrthoDB" id="96435at2759"/>
<name>A0A2P4YF27_9STRA</name>
<evidence type="ECO:0000256" key="1">
    <source>
        <dbReference type="SAM" id="MobiDB-lite"/>
    </source>
</evidence>
<sequence>MIYSSQAIKAPPKGRTSIKGVRQKLSECPWDGVSNGKKTSVTKSYQDLGMDATLKKLKEDCLSGR</sequence>
<organism evidence="2 3">
    <name type="scientific">Phytophthora palmivora</name>
    <dbReference type="NCBI Taxonomy" id="4796"/>
    <lineage>
        <taxon>Eukaryota</taxon>
        <taxon>Sar</taxon>
        <taxon>Stramenopiles</taxon>
        <taxon>Oomycota</taxon>
        <taxon>Peronosporomycetes</taxon>
        <taxon>Peronosporales</taxon>
        <taxon>Peronosporaceae</taxon>
        <taxon>Phytophthora</taxon>
    </lineage>
</organism>